<feature type="chain" id="PRO_5047245703" evidence="1">
    <location>
        <begin position="20"/>
        <end position="106"/>
    </location>
</feature>
<evidence type="ECO:0000256" key="1">
    <source>
        <dbReference type="SAM" id="SignalP"/>
    </source>
</evidence>
<evidence type="ECO:0000313" key="2">
    <source>
        <dbReference type="EMBL" id="KAK2085439.1"/>
    </source>
</evidence>
<sequence>MGSCLFLLSLHTMGPGAETGFRPLVPVVLAHGHLWFSSQGLPHSGPDVTLNIAAETPSQNLTRTLPVPKAGQLPSAPILIEAVPLLIKAVPPLLAGTAWIPPGEAS</sequence>
<feature type="signal peptide" evidence="1">
    <location>
        <begin position="1"/>
        <end position="19"/>
    </location>
</feature>
<keyword evidence="1" id="KW-0732">Signal</keyword>
<comment type="caution">
    <text evidence="2">The sequence shown here is derived from an EMBL/GenBank/DDBJ whole genome shotgun (WGS) entry which is preliminary data.</text>
</comment>
<proteinExistence type="predicted"/>
<accession>A0ABQ9TKZ9</accession>
<dbReference type="EMBL" id="JASSZA010000021">
    <property type="protein sequence ID" value="KAK2085439.1"/>
    <property type="molecule type" value="Genomic_DNA"/>
</dbReference>
<evidence type="ECO:0000313" key="3">
    <source>
        <dbReference type="Proteomes" id="UP001266305"/>
    </source>
</evidence>
<dbReference type="Proteomes" id="UP001266305">
    <property type="component" value="Unassembled WGS sequence"/>
</dbReference>
<name>A0ABQ9TKZ9_SAGOE</name>
<reference evidence="2 3" key="1">
    <citation type="submission" date="2023-05" db="EMBL/GenBank/DDBJ databases">
        <title>B98-5 Cell Line De Novo Hybrid Assembly: An Optical Mapping Approach.</title>
        <authorList>
            <person name="Kananen K."/>
            <person name="Auerbach J.A."/>
            <person name="Kautto E."/>
            <person name="Blachly J.S."/>
        </authorList>
    </citation>
    <scope>NUCLEOTIDE SEQUENCE [LARGE SCALE GENOMIC DNA]</scope>
    <source>
        <strain evidence="2">B95-8</strain>
        <tissue evidence="2">Cell line</tissue>
    </source>
</reference>
<keyword evidence="3" id="KW-1185">Reference proteome</keyword>
<gene>
    <name evidence="2" type="ORF">P7K49_036739</name>
</gene>
<organism evidence="2 3">
    <name type="scientific">Saguinus oedipus</name>
    <name type="common">Cotton-top tamarin</name>
    <name type="synonym">Oedipomidas oedipus</name>
    <dbReference type="NCBI Taxonomy" id="9490"/>
    <lineage>
        <taxon>Eukaryota</taxon>
        <taxon>Metazoa</taxon>
        <taxon>Chordata</taxon>
        <taxon>Craniata</taxon>
        <taxon>Vertebrata</taxon>
        <taxon>Euteleostomi</taxon>
        <taxon>Mammalia</taxon>
        <taxon>Eutheria</taxon>
        <taxon>Euarchontoglires</taxon>
        <taxon>Primates</taxon>
        <taxon>Haplorrhini</taxon>
        <taxon>Platyrrhini</taxon>
        <taxon>Cebidae</taxon>
        <taxon>Callitrichinae</taxon>
        <taxon>Saguinus</taxon>
    </lineage>
</organism>
<protein>
    <submittedName>
        <fullName evidence="2">Uncharacterized protein</fullName>
    </submittedName>
</protein>